<dbReference type="SUPFAM" id="SSF51695">
    <property type="entry name" value="PLC-like phosphodiesterases"/>
    <property type="match status" value="1"/>
</dbReference>
<comment type="similarity">
    <text evidence="1">Belongs to the AIM6 family.</text>
</comment>
<dbReference type="Proteomes" id="UP001221757">
    <property type="component" value="Unassembled WGS sequence"/>
</dbReference>
<sequence>MSAIFRLLALLTLVGLSSQRPGVLDEISMLEASNSTLLRYPTDFTQNIVPKAIHSHNDYWRDVPLLTALSFGVASVEADVWLVGETLHVGHEMAALTTARTFDSLYIQPLLSIIAGQNPKTQFTVNQTSINGVFDTSSATPLQLLVDMKTDGPSTLPFVLSALQPLRDLGYLTTCVSNGTCTPGAITVVGTGNFPAGNTPLDGILALSPRDVFFDAPLTGKLPSQREPLNSTFDITVSPLASTDYEVAVGWSGIGNISDAQLSAIQTLVADAHGLGIRARFWDTPGWPINARNNVWKTLTDNGADWLNADDLEAAATMF</sequence>
<evidence type="ECO:0000313" key="4">
    <source>
        <dbReference type="Proteomes" id="UP001221757"/>
    </source>
</evidence>
<dbReference type="InterPro" id="IPR051236">
    <property type="entry name" value="HAT_RTT109-like"/>
</dbReference>
<dbReference type="PANTHER" id="PTHR31571">
    <property type="entry name" value="ALTERED INHERITANCE OF MITOCHONDRIA PROTEIN 6"/>
    <property type="match status" value="1"/>
</dbReference>
<dbReference type="EMBL" id="JARKIE010000007">
    <property type="protein sequence ID" value="KAJ7706084.1"/>
    <property type="molecule type" value="Genomic_DNA"/>
</dbReference>
<dbReference type="PANTHER" id="PTHR31571:SF5">
    <property type="entry name" value="ALTERED INHERITANCE OF MITOCHONDRIA PROTEIN 6"/>
    <property type="match status" value="1"/>
</dbReference>
<organism evidence="3 4">
    <name type="scientific">Mycena rosella</name>
    <name type="common">Pink bonnet</name>
    <name type="synonym">Agaricus rosellus</name>
    <dbReference type="NCBI Taxonomy" id="1033263"/>
    <lineage>
        <taxon>Eukaryota</taxon>
        <taxon>Fungi</taxon>
        <taxon>Dikarya</taxon>
        <taxon>Basidiomycota</taxon>
        <taxon>Agaricomycotina</taxon>
        <taxon>Agaricomycetes</taxon>
        <taxon>Agaricomycetidae</taxon>
        <taxon>Agaricales</taxon>
        <taxon>Marasmiineae</taxon>
        <taxon>Mycenaceae</taxon>
        <taxon>Mycena</taxon>
    </lineage>
</organism>
<evidence type="ECO:0000313" key="3">
    <source>
        <dbReference type="EMBL" id="KAJ7706084.1"/>
    </source>
</evidence>
<accession>A0AAD7M910</accession>
<proteinExistence type="inferred from homology"/>
<feature type="signal peptide" evidence="2">
    <location>
        <begin position="1"/>
        <end position="19"/>
    </location>
</feature>
<dbReference type="InterPro" id="IPR039559">
    <property type="entry name" value="AIM6_PI-PLC-like_dom"/>
</dbReference>
<keyword evidence="4" id="KW-1185">Reference proteome</keyword>
<keyword evidence="2" id="KW-0732">Signal</keyword>
<dbReference type="CDD" id="cd08577">
    <property type="entry name" value="PI-PLCc_GDPD_SF_unchar3"/>
    <property type="match status" value="1"/>
</dbReference>
<evidence type="ECO:0008006" key="5">
    <source>
        <dbReference type="Google" id="ProtNLM"/>
    </source>
</evidence>
<feature type="chain" id="PRO_5042168955" description="Altered inheritance of mitochondria protein 6" evidence="2">
    <location>
        <begin position="20"/>
        <end position="319"/>
    </location>
</feature>
<name>A0AAD7M910_MYCRO</name>
<gene>
    <name evidence="3" type="ORF">B0H17DRAFT_919600</name>
</gene>
<evidence type="ECO:0000256" key="1">
    <source>
        <dbReference type="ARBA" id="ARBA00008858"/>
    </source>
</evidence>
<protein>
    <recommendedName>
        <fullName evidence="5">Altered inheritance of mitochondria protein 6</fullName>
    </recommendedName>
</protein>
<dbReference type="GO" id="GO:0008081">
    <property type="term" value="F:phosphoric diester hydrolase activity"/>
    <property type="evidence" value="ECO:0007669"/>
    <property type="project" value="InterPro"/>
</dbReference>
<dbReference type="AlphaFoldDB" id="A0AAD7M910"/>
<dbReference type="GO" id="GO:0006629">
    <property type="term" value="P:lipid metabolic process"/>
    <property type="evidence" value="ECO:0007669"/>
    <property type="project" value="InterPro"/>
</dbReference>
<reference evidence="3" key="1">
    <citation type="submission" date="2023-03" db="EMBL/GenBank/DDBJ databases">
        <title>Massive genome expansion in bonnet fungi (Mycena s.s.) driven by repeated elements and novel gene families across ecological guilds.</title>
        <authorList>
            <consortium name="Lawrence Berkeley National Laboratory"/>
            <person name="Harder C.B."/>
            <person name="Miyauchi S."/>
            <person name="Viragh M."/>
            <person name="Kuo A."/>
            <person name="Thoen E."/>
            <person name="Andreopoulos B."/>
            <person name="Lu D."/>
            <person name="Skrede I."/>
            <person name="Drula E."/>
            <person name="Henrissat B."/>
            <person name="Morin E."/>
            <person name="Kohler A."/>
            <person name="Barry K."/>
            <person name="LaButti K."/>
            <person name="Morin E."/>
            <person name="Salamov A."/>
            <person name="Lipzen A."/>
            <person name="Mereny Z."/>
            <person name="Hegedus B."/>
            <person name="Baldrian P."/>
            <person name="Stursova M."/>
            <person name="Weitz H."/>
            <person name="Taylor A."/>
            <person name="Grigoriev I.V."/>
            <person name="Nagy L.G."/>
            <person name="Martin F."/>
            <person name="Kauserud H."/>
        </authorList>
    </citation>
    <scope>NUCLEOTIDE SEQUENCE</scope>
    <source>
        <strain evidence="3">CBHHK067</strain>
    </source>
</reference>
<comment type="caution">
    <text evidence="3">The sequence shown here is derived from an EMBL/GenBank/DDBJ whole genome shotgun (WGS) entry which is preliminary data.</text>
</comment>
<dbReference type="InterPro" id="IPR017946">
    <property type="entry name" value="PLC-like_Pdiesterase_TIM-brl"/>
</dbReference>
<evidence type="ECO:0000256" key="2">
    <source>
        <dbReference type="SAM" id="SignalP"/>
    </source>
</evidence>